<proteinExistence type="predicted"/>
<evidence type="ECO:0000313" key="1">
    <source>
        <dbReference type="EMBL" id="KKN60131.1"/>
    </source>
</evidence>
<reference evidence="1" key="1">
    <citation type="journal article" date="2015" name="Nature">
        <title>Complex archaea that bridge the gap between prokaryotes and eukaryotes.</title>
        <authorList>
            <person name="Spang A."/>
            <person name="Saw J.H."/>
            <person name="Jorgensen S.L."/>
            <person name="Zaremba-Niedzwiedzka K."/>
            <person name="Martijn J."/>
            <person name="Lind A.E."/>
            <person name="van Eijk R."/>
            <person name="Schleper C."/>
            <person name="Guy L."/>
            <person name="Ettema T.J."/>
        </authorList>
    </citation>
    <scope>NUCLEOTIDE SEQUENCE</scope>
</reference>
<dbReference type="EMBL" id="LAZR01000704">
    <property type="protein sequence ID" value="KKN60131.1"/>
    <property type="molecule type" value="Genomic_DNA"/>
</dbReference>
<gene>
    <name evidence="1" type="ORF">LCGC14_0535090</name>
</gene>
<dbReference type="AlphaFoldDB" id="A0A0F9UFX2"/>
<sequence length="73" mass="8688">MTTDGRTTYSRVLIFLSTYPKNTPIKRADFQRKLSQIICYEKYRMRRLEMTMIDWGLIRLEGDDVVILDAPKD</sequence>
<name>A0A0F9UFX2_9ZZZZ</name>
<protein>
    <submittedName>
        <fullName evidence="1">Uncharacterized protein</fullName>
    </submittedName>
</protein>
<comment type="caution">
    <text evidence="1">The sequence shown here is derived from an EMBL/GenBank/DDBJ whole genome shotgun (WGS) entry which is preliminary data.</text>
</comment>
<organism evidence="1">
    <name type="scientific">marine sediment metagenome</name>
    <dbReference type="NCBI Taxonomy" id="412755"/>
    <lineage>
        <taxon>unclassified sequences</taxon>
        <taxon>metagenomes</taxon>
        <taxon>ecological metagenomes</taxon>
    </lineage>
</organism>
<accession>A0A0F9UFX2</accession>